<dbReference type="SUPFAM" id="SSF49464">
    <property type="entry name" value="Carboxypeptidase regulatory domain-like"/>
    <property type="match status" value="1"/>
</dbReference>
<dbReference type="STRING" id="1640674.SAMN05216323_109413"/>
<feature type="signal peptide" evidence="1">
    <location>
        <begin position="1"/>
        <end position="29"/>
    </location>
</feature>
<evidence type="ECO:0000313" key="2">
    <source>
        <dbReference type="EMBL" id="SDD16180.1"/>
    </source>
</evidence>
<evidence type="ECO:0008006" key="4">
    <source>
        <dbReference type="Google" id="ProtNLM"/>
    </source>
</evidence>
<feature type="chain" id="PRO_5011695148" description="CarboxypepD_reg-like domain-containing protein" evidence="1">
    <location>
        <begin position="30"/>
        <end position="384"/>
    </location>
</feature>
<dbReference type="InterPro" id="IPR008969">
    <property type="entry name" value="CarboxyPept-like_regulatory"/>
</dbReference>
<organism evidence="2 3">
    <name type="scientific">Williamwhitmania taraxaci</name>
    <dbReference type="NCBI Taxonomy" id="1640674"/>
    <lineage>
        <taxon>Bacteria</taxon>
        <taxon>Pseudomonadati</taxon>
        <taxon>Bacteroidota</taxon>
        <taxon>Bacteroidia</taxon>
        <taxon>Bacteroidales</taxon>
        <taxon>Williamwhitmaniaceae</taxon>
        <taxon>Williamwhitmania</taxon>
    </lineage>
</organism>
<dbReference type="Proteomes" id="UP000199452">
    <property type="component" value="Unassembled WGS sequence"/>
</dbReference>
<sequence length="384" mass="43056">MKCKLKIPGCLMKTTLLVLCVFLSFFSIAQPVSKKLVDRETGSSVPFANVSFVGNNGGIMADEDGVFTVSAKVGQRYRITQVGYCTIELSYEQLMEPKEILMDEVNIEINPVIVSADAARRDILRAIDSTYKLLKAPLFLTCYQQDRVEVNNQMVVEAKAIIAAKIITILSPSKGNSGSYKLEGLSVAHSPNFPVDTVSTFRFLPGVYVNSFLVGASKKDDSNLVYSYLNVNDSIIVISFRPKKSFIPSGHSILTSGRFFIDKKSWRMLRIDTELSNSMLSYMRESVANRKKAKEYYLDYSTSTTYSNLGIPVTAKRLMAYSLKGDSTNARWVCTSYQVFSNSREQPKTTSEKKKLNKYKALIFQTASTTPEFEFQFIKGFKAE</sequence>
<evidence type="ECO:0000256" key="1">
    <source>
        <dbReference type="SAM" id="SignalP"/>
    </source>
</evidence>
<evidence type="ECO:0000313" key="3">
    <source>
        <dbReference type="Proteomes" id="UP000199452"/>
    </source>
</evidence>
<reference evidence="2 3" key="1">
    <citation type="submission" date="2016-09" db="EMBL/GenBank/DDBJ databases">
        <authorList>
            <person name="Capua I."/>
            <person name="De Benedictis P."/>
            <person name="Joannis T."/>
            <person name="Lombin L.H."/>
            <person name="Cattoli G."/>
        </authorList>
    </citation>
    <scope>NUCLEOTIDE SEQUENCE [LARGE SCALE GENOMIC DNA]</scope>
    <source>
        <strain evidence="2 3">A7P-90m</strain>
    </source>
</reference>
<gene>
    <name evidence="2" type="ORF">SAMN05216323_109413</name>
</gene>
<proteinExistence type="predicted"/>
<name>A0A1G6SGX1_9BACT</name>
<accession>A0A1G6SGX1</accession>
<protein>
    <recommendedName>
        <fullName evidence="4">CarboxypepD_reg-like domain-containing protein</fullName>
    </recommendedName>
</protein>
<dbReference type="AlphaFoldDB" id="A0A1G6SGX1"/>
<dbReference type="EMBL" id="FMYP01000094">
    <property type="protein sequence ID" value="SDD16180.1"/>
    <property type="molecule type" value="Genomic_DNA"/>
</dbReference>
<keyword evidence="3" id="KW-1185">Reference proteome</keyword>
<keyword evidence="1" id="KW-0732">Signal</keyword>